<dbReference type="Pfam" id="PF00535">
    <property type="entry name" value="Glycos_transf_2"/>
    <property type="match status" value="1"/>
</dbReference>
<organism evidence="2 3">
    <name type="scientific">Modicisalibacter zincidurans</name>
    <dbReference type="NCBI Taxonomy" id="1178777"/>
    <lineage>
        <taxon>Bacteria</taxon>
        <taxon>Pseudomonadati</taxon>
        <taxon>Pseudomonadota</taxon>
        <taxon>Gammaproteobacteria</taxon>
        <taxon>Oceanospirillales</taxon>
        <taxon>Halomonadaceae</taxon>
        <taxon>Modicisalibacter</taxon>
    </lineage>
</organism>
<reference evidence="3" key="1">
    <citation type="journal article" date="2019" name="Int. J. Syst. Evol. Microbiol.">
        <title>The Global Catalogue of Microorganisms (GCM) 10K type strain sequencing project: providing services to taxonomists for standard genome sequencing and annotation.</title>
        <authorList>
            <consortium name="The Broad Institute Genomics Platform"/>
            <consortium name="The Broad Institute Genome Sequencing Center for Infectious Disease"/>
            <person name="Wu L."/>
            <person name="Ma J."/>
        </authorList>
    </citation>
    <scope>NUCLEOTIDE SEQUENCE [LARGE SCALE GENOMIC DNA]</scope>
    <source>
        <strain evidence="3">JCM 18472</strain>
    </source>
</reference>
<dbReference type="EMBL" id="BAABKI010000028">
    <property type="protein sequence ID" value="GAA5178459.1"/>
    <property type="molecule type" value="Genomic_DNA"/>
</dbReference>
<name>A0ABP9RJI8_9GAMM</name>
<protein>
    <submittedName>
        <fullName evidence="2">Glycosyltransferase</fullName>
    </submittedName>
</protein>
<proteinExistence type="predicted"/>
<accession>A0ABP9RJI8</accession>
<dbReference type="PANTHER" id="PTHR43685:SF2">
    <property type="entry name" value="GLYCOSYLTRANSFERASE 2-LIKE DOMAIN-CONTAINING PROTEIN"/>
    <property type="match status" value="1"/>
</dbReference>
<dbReference type="SUPFAM" id="SSF53448">
    <property type="entry name" value="Nucleotide-diphospho-sugar transferases"/>
    <property type="match status" value="1"/>
</dbReference>
<comment type="caution">
    <text evidence="2">The sequence shown here is derived from an EMBL/GenBank/DDBJ whole genome shotgun (WGS) entry which is preliminary data.</text>
</comment>
<evidence type="ECO:0000259" key="1">
    <source>
        <dbReference type="Pfam" id="PF00535"/>
    </source>
</evidence>
<dbReference type="InterPro" id="IPR050834">
    <property type="entry name" value="Glycosyltransf_2"/>
</dbReference>
<dbReference type="Proteomes" id="UP001500074">
    <property type="component" value="Unassembled WGS sequence"/>
</dbReference>
<evidence type="ECO:0000313" key="2">
    <source>
        <dbReference type="EMBL" id="GAA5178459.1"/>
    </source>
</evidence>
<evidence type="ECO:0000313" key="3">
    <source>
        <dbReference type="Proteomes" id="UP001500074"/>
    </source>
</evidence>
<gene>
    <name evidence="2" type="ORF">GCM10023342_28990</name>
</gene>
<sequence length="300" mass="34280">MPRFSVVVPTYNRSSSLKRTIDSVLDQCFADFELLIVDDGSTDDTEQTVKQIADARIRYLWMPNSGGPAAPRNRGVAEAIGDWVCFLDSDDIWYPTKLEEVDVLISSNPELDAVYHGLVYNNGELRKSPPRAVRKVTPDFYKELLLNGNRCPTSSMSIRRRFLLEHDLKFNESPSFRIVEDYDMWMRLAHHGARFGSIDKRLGEYVVADSNISSDTSKQEENILTVLKHHVFEIQQFEANKSKLWKNVLAGHYAFNAANDFQSGKLVSFIKNASKSTLLSPKYIYSRIETAVRNRVGRFQ</sequence>
<dbReference type="RefSeq" id="WP_051907421.1">
    <property type="nucleotide sequence ID" value="NZ_BAABKI010000028.1"/>
</dbReference>
<dbReference type="InterPro" id="IPR029044">
    <property type="entry name" value="Nucleotide-diphossugar_trans"/>
</dbReference>
<dbReference type="InterPro" id="IPR001173">
    <property type="entry name" value="Glyco_trans_2-like"/>
</dbReference>
<dbReference type="PANTHER" id="PTHR43685">
    <property type="entry name" value="GLYCOSYLTRANSFERASE"/>
    <property type="match status" value="1"/>
</dbReference>
<keyword evidence="3" id="KW-1185">Reference proteome</keyword>
<feature type="domain" description="Glycosyltransferase 2-like" evidence="1">
    <location>
        <begin position="5"/>
        <end position="165"/>
    </location>
</feature>
<dbReference type="Gene3D" id="3.90.550.10">
    <property type="entry name" value="Spore Coat Polysaccharide Biosynthesis Protein SpsA, Chain A"/>
    <property type="match status" value="1"/>
</dbReference>